<gene>
    <name evidence="2" type="ORF">GAB14E_2559</name>
</gene>
<evidence type="ECO:0000313" key="2">
    <source>
        <dbReference type="EMBL" id="KGJ94004.1"/>
    </source>
</evidence>
<dbReference type="InterPro" id="IPR016097">
    <property type="entry name" value="DUF695"/>
</dbReference>
<dbReference type="EMBL" id="JQEC01000021">
    <property type="protein sequence ID" value="KGJ94004.1"/>
    <property type="molecule type" value="Genomic_DNA"/>
</dbReference>
<reference evidence="2 3" key="1">
    <citation type="submission" date="2014-08" db="EMBL/GenBank/DDBJ databases">
        <title>Genomic and Phenotypic Diversity of Colwellia psychrerythraea strains from Disparate Marine Basins.</title>
        <authorList>
            <person name="Techtmann S.M."/>
            <person name="Stelling S.C."/>
            <person name="Utturkar S.M."/>
            <person name="Alshibli N."/>
            <person name="Harris A."/>
            <person name="Brown S.D."/>
            <person name="Hazen T.C."/>
        </authorList>
    </citation>
    <scope>NUCLEOTIDE SEQUENCE [LARGE SCALE GENOMIC DNA]</scope>
    <source>
        <strain evidence="2 3">GAB14E</strain>
    </source>
</reference>
<dbReference type="OrthoDB" id="9151249at2"/>
<dbReference type="AlphaFoldDB" id="A0A099KTA9"/>
<organism evidence="2 3">
    <name type="scientific">Colwellia psychrerythraea</name>
    <name type="common">Vibrio psychroerythus</name>
    <dbReference type="NCBI Taxonomy" id="28229"/>
    <lineage>
        <taxon>Bacteria</taxon>
        <taxon>Pseudomonadati</taxon>
        <taxon>Pseudomonadota</taxon>
        <taxon>Gammaproteobacteria</taxon>
        <taxon>Alteromonadales</taxon>
        <taxon>Colwelliaceae</taxon>
        <taxon>Colwellia</taxon>
    </lineage>
</organism>
<accession>A0A099KTA9</accession>
<feature type="domain" description="DUF695" evidence="1">
    <location>
        <begin position="6"/>
        <end position="139"/>
    </location>
</feature>
<sequence length="144" mass="16475">MAQAEDTWTVGKMNIMGKPVIYKFMSQLPDITIQKKLPWLTVISWKYDGSTNNGMPVSSDNKQMIALEDGLEEISGEESIYLPAYTATGNDLKEFVFYISDRDAFIDKLNESLSSHSSYPIEINFYKDEEWSDLTKLLYDFKGS</sequence>
<name>A0A099KTA9_COLPS</name>
<dbReference type="RefSeq" id="WP_033082197.1">
    <property type="nucleotide sequence ID" value="NZ_JQEC01000021.1"/>
</dbReference>
<dbReference type="PATRIC" id="fig|28229.3.peg.2179"/>
<comment type="caution">
    <text evidence="2">The sequence shown here is derived from an EMBL/GenBank/DDBJ whole genome shotgun (WGS) entry which is preliminary data.</text>
</comment>
<evidence type="ECO:0000259" key="1">
    <source>
        <dbReference type="Pfam" id="PF05117"/>
    </source>
</evidence>
<evidence type="ECO:0000313" key="3">
    <source>
        <dbReference type="Proteomes" id="UP000029868"/>
    </source>
</evidence>
<dbReference type="Pfam" id="PF05117">
    <property type="entry name" value="DUF695"/>
    <property type="match status" value="1"/>
</dbReference>
<proteinExistence type="predicted"/>
<protein>
    <recommendedName>
        <fullName evidence="1">DUF695 domain-containing protein</fullName>
    </recommendedName>
</protein>
<dbReference type="Proteomes" id="UP000029868">
    <property type="component" value="Unassembled WGS sequence"/>
</dbReference>